<dbReference type="GO" id="GO:0005737">
    <property type="term" value="C:cytoplasm"/>
    <property type="evidence" value="ECO:0007669"/>
    <property type="project" value="TreeGrafter"/>
</dbReference>
<evidence type="ECO:0000259" key="1">
    <source>
        <dbReference type="Pfam" id="PF13460"/>
    </source>
</evidence>
<dbReference type="SUPFAM" id="SSF51735">
    <property type="entry name" value="NAD(P)-binding Rossmann-fold domains"/>
    <property type="match status" value="1"/>
</dbReference>
<dbReference type="Gene3D" id="3.40.50.720">
    <property type="entry name" value="NAD(P)-binding Rossmann-like Domain"/>
    <property type="match status" value="1"/>
</dbReference>
<dbReference type="InterPro" id="IPR051783">
    <property type="entry name" value="NAD(P)-dependent_oxidoreduct"/>
</dbReference>
<name>A0AAJ2LVU2_9MICO</name>
<dbReference type="PANTHER" id="PTHR48079:SF6">
    <property type="entry name" value="NAD(P)-BINDING DOMAIN-CONTAINING PROTEIN-RELATED"/>
    <property type="match status" value="1"/>
</dbReference>
<proteinExistence type="predicted"/>
<dbReference type="PANTHER" id="PTHR48079">
    <property type="entry name" value="PROTEIN YEEZ"/>
    <property type="match status" value="1"/>
</dbReference>
<dbReference type="SUPFAM" id="SSF55961">
    <property type="entry name" value="Bet v1-like"/>
    <property type="match status" value="1"/>
</dbReference>
<gene>
    <name evidence="2" type="ORF">KZC50_08425</name>
</gene>
<dbReference type="InterPro" id="IPR036291">
    <property type="entry name" value="NAD(P)-bd_dom_sf"/>
</dbReference>
<comment type="caution">
    <text evidence="2">The sequence shown here is derived from an EMBL/GenBank/DDBJ whole genome shotgun (WGS) entry which is preliminary data.</text>
</comment>
<dbReference type="GO" id="GO:0004029">
    <property type="term" value="F:aldehyde dehydrogenase (NAD+) activity"/>
    <property type="evidence" value="ECO:0007669"/>
    <property type="project" value="TreeGrafter"/>
</dbReference>
<dbReference type="EMBL" id="JAHWXH010000001">
    <property type="protein sequence ID" value="MDS0245635.1"/>
    <property type="molecule type" value="Genomic_DNA"/>
</dbReference>
<dbReference type="Pfam" id="PF13460">
    <property type="entry name" value="NAD_binding_10"/>
    <property type="match status" value="1"/>
</dbReference>
<evidence type="ECO:0000313" key="3">
    <source>
        <dbReference type="Proteomes" id="UP001183582"/>
    </source>
</evidence>
<dbReference type="Pfam" id="PF11066">
    <property type="entry name" value="DUF2867"/>
    <property type="match status" value="1"/>
</dbReference>
<dbReference type="InterPro" id="IPR021295">
    <property type="entry name" value="DUF2867"/>
</dbReference>
<feature type="domain" description="NAD(P)-binding" evidence="1">
    <location>
        <begin position="31"/>
        <end position="139"/>
    </location>
</feature>
<reference evidence="2 3" key="1">
    <citation type="submission" date="2021-06" db="EMBL/GenBank/DDBJ databases">
        <title>Genome-based taxonomic framework of Microbacterium strains isolated from marine environment, the description of four new species and reclassification of four preexisting species.</title>
        <authorList>
            <person name="Lee S.D."/>
            <person name="Kim S.-M."/>
            <person name="Byeon Y.-S."/>
            <person name="Yang H.L."/>
            <person name="Kim I.S."/>
        </authorList>
    </citation>
    <scope>NUCLEOTIDE SEQUENCE [LARGE SCALE GENOMIC DNA]</scope>
    <source>
        <strain evidence="2 3">KACC 20514</strain>
    </source>
</reference>
<dbReference type="InterPro" id="IPR016040">
    <property type="entry name" value="NAD(P)-bd_dom"/>
</dbReference>
<evidence type="ECO:0000313" key="2">
    <source>
        <dbReference type="EMBL" id="MDS0245635.1"/>
    </source>
</evidence>
<organism evidence="2 3">
    <name type="scientific">Microbacterium aurantiacum</name>
    <dbReference type="NCBI Taxonomy" id="162393"/>
    <lineage>
        <taxon>Bacteria</taxon>
        <taxon>Bacillati</taxon>
        <taxon>Actinomycetota</taxon>
        <taxon>Actinomycetes</taxon>
        <taxon>Micrococcales</taxon>
        <taxon>Microbacteriaceae</taxon>
        <taxon>Microbacterium</taxon>
    </lineage>
</organism>
<dbReference type="RefSeq" id="WP_310891353.1">
    <property type="nucleotide sequence ID" value="NZ_BAAAGR010000001.1"/>
</dbReference>
<accession>A0AAJ2LVU2</accession>
<sequence length="520" mass="56120">MDDLSTPTGREAALVAVPAEDGTPPRVLVLGATGYIGGRLVPRLLAAGYRVRVLARDTSRLGAFTWGADVESVQGDATDAEAMAEATADVDVLYYLVHSMSAGAAFEDADRRAARTVADAAAGAGVSRIVYLGGLHPEDAPLSAHLRSRVEVGEVFLASGVPTLVLQAGVVIGSGSASFEMVRHLTEVLPYMPAPRWVRNHIQPIAVRDVLHYLLGAAKIAPDVNRAVDIGGPDVLRYGQMMNGYAVVAGLPQRAIAALPVLTPRLASHWVNLVTPIPRSIARPLVESLQNECVMKDHDIDDLIPPPEDGLTSYRHAVRLALGREQEDRVETSWLDAEVLGVPSDPLPSDPDWAGRTVFVDARSAHTSAPQEALWRVIEGIGGANGWYSSPILWAIRGWMDRLVGGIGLARGRRSRERLQVGDALDFWRVEALEPGSFLRLRAEMKVPGLAWLELRAVAEENGSRYEQRAVFFPLGLAGRLYWLAVLPFHGFIFSGMASRIAATAEMDVEASAQPVTVTR</sequence>
<protein>
    <submittedName>
        <fullName evidence="2">SDR family oxidoreductase</fullName>
    </submittedName>
</protein>
<dbReference type="Proteomes" id="UP001183582">
    <property type="component" value="Unassembled WGS sequence"/>
</dbReference>
<dbReference type="GeneID" id="301458251"/>
<dbReference type="AlphaFoldDB" id="A0AAJ2LVU2"/>